<dbReference type="GO" id="GO:0050829">
    <property type="term" value="P:defense response to Gram-negative bacterium"/>
    <property type="evidence" value="ECO:0007669"/>
    <property type="project" value="TreeGrafter"/>
</dbReference>
<dbReference type="SMART" id="SM00092">
    <property type="entry name" value="RNAse_Pc"/>
    <property type="match status" value="1"/>
</dbReference>
<evidence type="ECO:0000256" key="1">
    <source>
        <dbReference type="ARBA" id="ARBA00004613"/>
    </source>
</evidence>
<proteinExistence type="inferred from homology"/>
<keyword evidence="4" id="KW-1015">Disulfide bond</keyword>
<comment type="subcellular location">
    <subcellularLocation>
        <location evidence="1">Secreted</location>
    </subcellularLocation>
</comment>
<dbReference type="Proteomes" id="UP000694523">
    <property type="component" value="Unplaced"/>
</dbReference>
<name>A0A8C6U564_9GOBI</name>
<evidence type="ECO:0000256" key="3">
    <source>
        <dbReference type="ARBA" id="ARBA00022525"/>
    </source>
</evidence>
<comment type="similarity">
    <text evidence="2">Belongs to the pancreatic ribonuclease family.</text>
</comment>
<dbReference type="InterPro" id="IPR023412">
    <property type="entry name" value="RNaseA_domain"/>
</dbReference>
<reference evidence="7" key="2">
    <citation type="submission" date="2025-09" db="UniProtKB">
        <authorList>
            <consortium name="Ensembl"/>
        </authorList>
    </citation>
    <scope>IDENTIFICATION</scope>
</reference>
<keyword evidence="3" id="KW-0964">Secreted</keyword>
<accession>A0A8C6U564</accession>
<feature type="domain" description="Ribonuclease A-domain" evidence="6">
    <location>
        <begin position="25"/>
        <end position="147"/>
    </location>
</feature>
<dbReference type="PANTHER" id="PTHR11437:SF10">
    <property type="entry name" value="ANGIOGENIN-RELATED"/>
    <property type="match status" value="1"/>
</dbReference>
<dbReference type="AlphaFoldDB" id="A0A8C6U564"/>
<keyword evidence="5" id="KW-0732">Signal</keyword>
<evidence type="ECO:0000313" key="7">
    <source>
        <dbReference type="Ensembl" id="ENSNMLP00000029466.1"/>
    </source>
</evidence>
<evidence type="ECO:0000256" key="5">
    <source>
        <dbReference type="SAM" id="SignalP"/>
    </source>
</evidence>
<dbReference type="GO" id="GO:0004540">
    <property type="term" value="F:RNA nuclease activity"/>
    <property type="evidence" value="ECO:0007669"/>
    <property type="project" value="TreeGrafter"/>
</dbReference>
<dbReference type="GO" id="GO:0005576">
    <property type="term" value="C:extracellular region"/>
    <property type="evidence" value="ECO:0007669"/>
    <property type="project" value="UniProtKB-SubCell"/>
</dbReference>
<dbReference type="Pfam" id="PF00074">
    <property type="entry name" value="RnaseA"/>
    <property type="match status" value="1"/>
</dbReference>
<dbReference type="Ensembl" id="ENSNMLT00000032857.1">
    <property type="protein sequence ID" value="ENSNMLP00000029466.1"/>
    <property type="gene ID" value="ENSNMLG00000018624.1"/>
</dbReference>
<dbReference type="InterPro" id="IPR001427">
    <property type="entry name" value="RNaseA"/>
</dbReference>
<dbReference type="GO" id="GO:0050830">
    <property type="term" value="P:defense response to Gram-positive bacterium"/>
    <property type="evidence" value="ECO:0007669"/>
    <property type="project" value="TreeGrafter"/>
</dbReference>
<dbReference type="InterPro" id="IPR036816">
    <property type="entry name" value="RNaseA-like_dom_sf"/>
</dbReference>
<reference evidence="7" key="1">
    <citation type="submission" date="2025-08" db="UniProtKB">
        <authorList>
            <consortium name="Ensembl"/>
        </authorList>
    </citation>
    <scope>IDENTIFICATION</scope>
</reference>
<protein>
    <recommendedName>
        <fullName evidence="6">Ribonuclease A-domain domain-containing protein</fullName>
    </recommendedName>
</protein>
<evidence type="ECO:0000259" key="6">
    <source>
        <dbReference type="SMART" id="SM00092"/>
    </source>
</evidence>
<sequence>MNAPLLCLVLASLLLAPACCDWPAVPPEFWSFDYNHSNGFTFQAFNCTTDMNRKQKDSTSCKPSSIIILGDTWDITPSWDIIKICQGEGTPTGGDLFTSNKSFRVGKCQLQNQGAVPPNCIYKAKITTSQITVACKQEYPVHLEGSE</sequence>
<organism evidence="7 8">
    <name type="scientific">Neogobius melanostomus</name>
    <name type="common">round goby</name>
    <dbReference type="NCBI Taxonomy" id="47308"/>
    <lineage>
        <taxon>Eukaryota</taxon>
        <taxon>Metazoa</taxon>
        <taxon>Chordata</taxon>
        <taxon>Craniata</taxon>
        <taxon>Vertebrata</taxon>
        <taxon>Euteleostomi</taxon>
        <taxon>Actinopterygii</taxon>
        <taxon>Neopterygii</taxon>
        <taxon>Teleostei</taxon>
        <taxon>Neoteleostei</taxon>
        <taxon>Acanthomorphata</taxon>
        <taxon>Gobiaria</taxon>
        <taxon>Gobiiformes</taxon>
        <taxon>Gobioidei</taxon>
        <taxon>Gobiidae</taxon>
        <taxon>Benthophilinae</taxon>
        <taxon>Neogobiini</taxon>
        <taxon>Neogobius</taxon>
    </lineage>
</organism>
<dbReference type="GO" id="GO:0001525">
    <property type="term" value="P:angiogenesis"/>
    <property type="evidence" value="ECO:0007669"/>
    <property type="project" value="TreeGrafter"/>
</dbReference>
<dbReference type="Gene3D" id="3.10.130.10">
    <property type="entry name" value="Ribonuclease A-like domain"/>
    <property type="match status" value="1"/>
</dbReference>
<evidence type="ECO:0000313" key="8">
    <source>
        <dbReference type="Proteomes" id="UP000694523"/>
    </source>
</evidence>
<dbReference type="GO" id="GO:0003676">
    <property type="term" value="F:nucleic acid binding"/>
    <property type="evidence" value="ECO:0007669"/>
    <property type="project" value="InterPro"/>
</dbReference>
<feature type="chain" id="PRO_5034545675" description="Ribonuclease A-domain domain-containing protein" evidence="5">
    <location>
        <begin position="21"/>
        <end position="147"/>
    </location>
</feature>
<dbReference type="PANTHER" id="PTHR11437">
    <property type="entry name" value="RIBONUCLEASE"/>
    <property type="match status" value="1"/>
</dbReference>
<evidence type="ECO:0000256" key="2">
    <source>
        <dbReference type="ARBA" id="ARBA00005600"/>
    </source>
</evidence>
<feature type="signal peptide" evidence="5">
    <location>
        <begin position="1"/>
        <end position="20"/>
    </location>
</feature>
<keyword evidence="8" id="KW-1185">Reference proteome</keyword>
<dbReference type="SUPFAM" id="SSF54076">
    <property type="entry name" value="RNase A-like"/>
    <property type="match status" value="1"/>
</dbReference>
<evidence type="ECO:0000256" key="4">
    <source>
        <dbReference type="ARBA" id="ARBA00023157"/>
    </source>
</evidence>